<feature type="region of interest" description="Disordered" evidence="1">
    <location>
        <begin position="48"/>
        <end position="80"/>
    </location>
</feature>
<protein>
    <submittedName>
        <fullName evidence="2">Uncharacterized protein</fullName>
    </submittedName>
</protein>
<accession>A0A7Z2VX24</accession>
<name>A0A7Z2VX24_9BURK</name>
<dbReference type="EMBL" id="CP051685">
    <property type="protein sequence ID" value="QJE00675.1"/>
    <property type="molecule type" value="Genomic_DNA"/>
</dbReference>
<evidence type="ECO:0000256" key="1">
    <source>
        <dbReference type="SAM" id="MobiDB-lite"/>
    </source>
</evidence>
<gene>
    <name evidence="2" type="ORF">HH212_12120</name>
</gene>
<dbReference type="AlphaFoldDB" id="A0A7Z2VX24"/>
<dbReference type="RefSeq" id="WP_170202707.1">
    <property type="nucleotide sequence ID" value="NZ_CP051685.1"/>
</dbReference>
<keyword evidence="3" id="KW-1185">Reference proteome</keyword>
<evidence type="ECO:0000313" key="2">
    <source>
        <dbReference type="EMBL" id="QJE00675.1"/>
    </source>
</evidence>
<evidence type="ECO:0000313" key="3">
    <source>
        <dbReference type="Proteomes" id="UP000502415"/>
    </source>
</evidence>
<dbReference type="KEGG" id="mfy:HH212_12120"/>
<sequence>MQNMMSVAEWARTLGISRQAADRAIKRCGIVRVNNKVDADMATALYQKNTRPRASDDTRRSTGAPSLASAAGDVADEPDNIPPYDVSRARREAAEAIRSEIQAAELADTFLDRGDVQSCVREVVRAMRASLQDCARRVALAVAPLATADECEAVIEREHRALLEGVVLTLAETIHPTMPA</sequence>
<organism evidence="2 3">
    <name type="scientific">Massilia forsythiae</name>
    <dbReference type="NCBI Taxonomy" id="2728020"/>
    <lineage>
        <taxon>Bacteria</taxon>
        <taxon>Pseudomonadati</taxon>
        <taxon>Pseudomonadota</taxon>
        <taxon>Betaproteobacteria</taxon>
        <taxon>Burkholderiales</taxon>
        <taxon>Oxalobacteraceae</taxon>
        <taxon>Telluria group</taxon>
        <taxon>Massilia</taxon>
    </lineage>
</organism>
<proteinExistence type="predicted"/>
<reference evidence="2 3" key="1">
    <citation type="submission" date="2020-04" db="EMBL/GenBank/DDBJ databases">
        <title>Genome sequencing of novel species.</title>
        <authorList>
            <person name="Heo J."/>
            <person name="Kim S.-J."/>
            <person name="Kim J.-S."/>
            <person name="Hong S.-B."/>
            <person name="Kwon S.-W."/>
        </authorList>
    </citation>
    <scope>NUCLEOTIDE SEQUENCE [LARGE SCALE GENOMIC DNA]</scope>
    <source>
        <strain evidence="2 3">GN2-R2</strain>
    </source>
</reference>
<dbReference type="Proteomes" id="UP000502415">
    <property type="component" value="Chromosome"/>
</dbReference>